<protein>
    <submittedName>
        <fullName evidence="1">Uncharacterized protein</fullName>
    </submittedName>
</protein>
<dbReference type="Proteomes" id="UP000179352">
    <property type="component" value="Unassembled WGS sequence"/>
</dbReference>
<dbReference type="EMBL" id="MFUU01000023">
    <property type="protein sequence ID" value="OGI85599.1"/>
    <property type="molecule type" value="Genomic_DNA"/>
</dbReference>
<evidence type="ECO:0000313" key="1">
    <source>
        <dbReference type="EMBL" id="OGI85599.1"/>
    </source>
</evidence>
<gene>
    <name evidence="1" type="ORF">A3A01_01990</name>
</gene>
<proteinExistence type="predicted"/>
<accession>A0A1F6WUQ9</accession>
<comment type="caution">
    <text evidence="1">The sequence shown here is derived from an EMBL/GenBank/DDBJ whole genome shotgun (WGS) entry which is preliminary data.</text>
</comment>
<dbReference type="AlphaFoldDB" id="A0A1F6WUQ9"/>
<name>A0A1F6WUQ9_9BACT</name>
<evidence type="ECO:0000313" key="2">
    <source>
        <dbReference type="Proteomes" id="UP000179352"/>
    </source>
</evidence>
<sequence length="392" mass="44887">MTELPPKVPDQKKLKEPSDLRKDNLFNSFWADIKTGHFIRIDPVEIDGFIARYMGVIPLTDVLPEERVQIQKFLWQNLVFQIGHINNETIKKLVENEMYFVRKRDYGITASSETNTHILVLEDEKGQTSFRSLATKFKTAGYKPLTPEEKRKLFSDPSSWDNLTHVFVSDSHGPSPDFSFTGGSRSLIDRREYGDGYYDKESDFTDVLKRIRAKNGKAKIKMLDVGGNVGRALHNAKLLDSNIETFNMTLQETPAIWGDHIVRHPAEMMPKSLEEDMDVIESNVAFRYFTYPDIALVNVIKALSVGGEASIHFQTDMVPLSEDELTNRLREVFRQIKNLIDNGDLTIDPVWEGFPQSDLKLKLDLFDIKSGQGHYINCKLRITKNKTTRGKI</sequence>
<organism evidence="1 2">
    <name type="scientific">Candidatus Nomurabacteria bacterium RIFCSPLOWO2_01_FULL_39_17</name>
    <dbReference type="NCBI Taxonomy" id="1801770"/>
    <lineage>
        <taxon>Bacteria</taxon>
        <taxon>Candidatus Nomuraibacteriota</taxon>
    </lineage>
</organism>
<reference evidence="1 2" key="1">
    <citation type="journal article" date="2016" name="Nat. Commun.">
        <title>Thousands of microbial genomes shed light on interconnected biogeochemical processes in an aquifer system.</title>
        <authorList>
            <person name="Anantharaman K."/>
            <person name="Brown C.T."/>
            <person name="Hug L.A."/>
            <person name="Sharon I."/>
            <person name="Castelle C.J."/>
            <person name="Probst A.J."/>
            <person name="Thomas B.C."/>
            <person name="Singh A."/>
            <person name="Wilkins M.J."/>
            <person name="Karaoz U."/>
            <person name="Brodie E.L."/>
            <person name="Williams K.H."/>
            <person name="Hubbard S.S."/>
            <person name="Banfield J.F."/>
        </authorList>
    </citation>
    <scope>NUCLEOTIDE SEQUENCE [LARGE SCALE GENOMIC DNA]</scope>
</reference>